<dbReference type="Pfam" id="PF13279">
    <property type="entry name" value="4HBT_2"/>
    <property type="match status" value="1"/>
</dbReference>
<protein>
    <submittedName>
        <fullName evidence="1">Acyl-CoA thioesterase</fullName>
    </submittedName>
</protein>
<gene>
    <name evidence="1" type="ORF">DZF91_32555</name>
</gene>
<dbReference type="AlphaFoldDB" id="A0A372JBW0"/>
<sequence>MTRRFYEYVHRVTFADTNVVGNVYFAAYLAWQGTCRELFLADRAPGVVKRLADDLALVTASCSCDYLAELTAFDRVSVRMTLAAVEDNRVTMDFAYYRTGEGPALLAARGAQTVACMTRTPSGLAPTSVPDDLLLALRPYA</sequence>
<dbReference type="Proteomes" id="UP000261811">
    <property type="component" value="Unassembled WGS sequence"/>
</dbReference>
<dbReference type="InterPro" id="IPR029069">
    <property type="entry name" value="HotDog_dom_sf"/>
</dbReference>
<evidence type="ECO:0000313" key="1">
    <source>
        <dbReference type="EMBL" id="RFU37505.1"/>
    </source>
</evidence>
<reference evidence="1 2" key="1">
    <citation type="submission" date="2018-08" db="EMBL/GenBank/DDBJ databases">
        <title>Actinomadura jelena sp. nov., a novel Actinomycete isolated from soil in Chad.</title>
        <authorList>
            <person name="Shi L."/>
        </authorList>
    </citation>
    <scope>NUCLEOTIDE SEQUENCE [LARGE SCALE GENOMIC DNA]</scope>
    <source>
        <strain evidence="1 2">NEAU-G17</strain>
    </source>
</reference>
<dbReference type="SUPFAM" id="SSF54637">
    <property type="entry name" value="Thioesterase/thiol ester dehydrase-isomerase"/>
    <property type="match status" value="1"/>
</dbReference>
<dbReference type="RefSeq" id="WP_117360886.1">
    <property type="nucleotide sequence ID" value="NZ_QURH01000961.1"/>
</dbReference>
<name>A0A372JBW0_9ACTN</name>
<accession>A0A372JBW0</accession>
<dbReference type="CDD" id="cd00586">
    <property type="entry name" value="4HBT"/>
    <property type="match status" value="1"/>
</dbReference>
<dbReference type="OrthoDB" id="513711at2"/>
<organism evidence="1 2">
    <name type="scientific">Actinomadura logoneensis</name>
    <dbReference type="NCBI Taxonomy" id="2293572"/>
    <lineage>
        <taxon>Bacteria</taxon>
        <taxon>Bacillati</taxon>
        <taxon>Actinomycetota</taxon>
        <taxon>Actinomycetes</taxon>
        <taxon>Streptosporangiales</taxon>
        <taxon>Thermomonosporaceae</taxon>
        <taxon>Actinomadura</taxon>
    </lineage>
</organism>
<comment type="caution">
    <text evidence="1">The sequence shown here is derived from an EMBL/GenBank/DDBJ whole genome shotgun (WGS) entry which is preliminary data.</text>
</comment>
<dbReference type="EMBL" id="QURH01000961">
    <property type="protein sequence ID" value="RFU37505.1"/>
    <property type="molecule type" value="Genomic_DNA"/>
</dbReference>
<proteinExistence type="predicted"/>
<evidence type="ECO:0000313" key="2">
    <source>
        <dbReference type="Proteomes" id="UP000261811"/>
    </source>
</evidence>
<keyword evidence="2" id="KW-1185">Reference proteome</keyword>
<dbReference type="Gene3D" id="3.10.129.10">
    <property type="entry name" value="Hotdog Thioesterase"/>
    <property type="match status" value="1"/>
</dbReference>